<evidence type="ECO:0000313" key="3">
    <source>
        <dbReference type="Proteomes" id="UP000826573"/>
    </source>
</evidence>
<reference evidence="2 3" key="1">
    <citation type="submission" date="2021-08" db="EMBL/GenBank/DDBJ databases">
        <title>The highly contiguous genome resource for Trichoderma semiorbis FJ059, a fungal antagonistic to plant pathogens.</title>
        <authorList>
            <person name="Liu T."/>
        </authorList>
    </citation>
    <scope>NUCLEOTIDE SEQUENCE [LARGE SCALE GENOMIC DNA]</scope>
    <source>
        <strain evidence="2 3">FJ059</strain>
    </source>
</reference>
<organism evidence="2 3">
    <name type="scientific">Trichoderma semiorbis</name>
    <dbReference type="NCBI Taxonomy" id="1491008"/>
    <lineage>
        <taxon>Eukaryota</taxon>
        <taxon>Fungi</taxon>
        <taxon>Dikarya</taxon>
        <taxon>Ascomycota</taxon>
        <taxon>Pezizomycotina</taxon>
        <taxon>Sordariomycetes</taxon>
        <taxon>Hypocreomycetidae</taxon>
        <taxon>Hypocreales</taxon>
        <taxon>Hypocreaceae</taxon>
        <taxon>Trichoderma</taxon>
    </lineage>
</organism>
<sequence>MWTGSSLVYRGSNASASANASANTMTMDQAQAQDQPEAPPLAHGGQQEAPAIRLLAERLAVSKPELDEKPLLVPGEGEGNRKDSENSGKSPDAGLNTLNRRFYSSAQWTADGTVILALSSDQTVSSFVLPADLLQPAGEARKLGCQASIKLPEPTQTLAAAPYFSLANPASQMFLVGCRDHPLHLYHAFPQPEPEDTTGAAAAAAAVASRTPLYTYKLIRHESEQYITPASLLWEYPGTHFVCGSANRIDLFDVSGHCSDGPTVTVPTIPSRRHIAKGSGVGMKGTVAALASSPPADANGHGSILAAGTWTRWMGTYDLHRSDRVVANWSIADADQKAFRISLGGQGVVQTAWSPCGRYLVVNERQADGLLVYDIRGTGQLLAVLKGRRSTTQQRLHFDVFPAETGFEVWAGTQHGTVAVWEGVGMQNDAIDPSWTWKAHESPVGSTIVHSSGSVAATCSGGWGYPREQDLDSASAGADPTLDGYNHHSRIFDESSIRIWSVGGQGVTA</sequence>
<protein>
    <submittedName>
        <fullName evidence="2">Uncharacterized protein</fullName>
    </submittedName>
</protein>
<feature type="compositionally biased region" description="Low complexity" evidence="1">
    <location>
        <begin position="12"/>
        <end position="42"/>
    </location>
</feature>
<gene>
    <name evidence="2" type="ORF">TsFJ059_010145</name>
</gene>
<dbReference type="InterPro" id="IPR036322">
    <property type="entry name" value="WD40_repeat_dom_sf"/>
</dbReference>
<evidence type="ECO:0000313" key="2">
    <source>
        <dbReference type="EMBL" id="KAH0526874.1"/>
    </source>
</evidence>
<dbReference type="PANTHER" id="PTHR13211">
    <property type="entry name" value="TELOMERASE CAJAL BODY PROTEIN 1"/>
    <property type="match status" value="1"/>
</dbReference>
<dbReference type="SUPFAM" id="SSF50978">
    <property type="entry name" value="WD40 repeat-like"/>
    <property type="match status" value="1"/>
</dbReference>
<comment type="caution">
    <text evidence="2">The sequence shown here is derived from an EMBL/GenBank/DDBJ whole genome shotgun (WGS) entry which is preliminary data.</text>
</comment>
<evidence type="ECO:0000256" key="1">
    <source>
        <dbReference type="SAM" id="MobiDB-lite"/>
    </source>
</evidence>
<dbReference type="AlphaFoldDB" id="A0A9P8HKC0"/>
<dbReference type="PANTHER" id="PTHR13211:SF0">
    <property type="entry name" value="TELOMERASE CAJAL BODY PROTEIN 1"/>
    <property type="match status" value="1"/>
</dbReference>
<name>A0A9P8HKC0_9HYPO</name>
<dbReference type="Proteomes" id="UP000826573">
    <property type="component" value="Unassembled WGS sequence"/>
</dbReference>
<feature type="region of interest" description="Disordered" evidence="1">
    <location>
        <begin position="1"/>
        <end position="49"/>
    </location>
</feature>
<feature type="region of interest" description="Disordered" evidence="1">
    <location>
        <begin position="65"/>
        <end position="95"/>
    </location>
</feature>
<dbReference type="Gene3D" id="2.130.10.10">
    <property type="entry name" value="YVTN repeat-like/Quinoprotein amine dehydrogenase"/>
    <property type="match status" value="1"/>
</dbReference>
<accession>A0A9P8HKC0</accession>
<proteinExistence type="predicted"/>
<dbReference type="InterPro" id="IPR015943">
    <property type="entry name" value="WD40/YVTN_repeat-like_dom_sf"/>
</dbReference>
<dbReference type="InterPro" id="IPR051150">
    <property type="entry name" value="SWT21/TCAB1_mRNA_Telomere"/>
</dbReference>
<dbReference type="EMBL" id="JAIMJC010000004">
    <property type="protein sequence ID" value="KAH0526874.1"/>
    <property type="molecule type" value="Genomic_DNA"/>
</dbReference>
<keyword evidence="3" id="KW-1185">Reference proteome</keyword>